<proteinExistence type="predicted"/>
<reference evidence="1" key="1">
    <citation type="submission" date="2022-10" db="EMBL/GenBank/DDBJ databases">
        <authorList>
            <person name="Chen Y."/>
            <person name="Dougan E. K."/>
            <person name="Chan C."/>
            <person name="Rhodes N."/>
            <person name="Thang M."/>
        </authorList>
    </citation>
    <scope>NUCLEOTIDE SEQUENCE</scope>
</reference>
<accession>A0A9P1CMW5</accession>
<evidence type="ECO:0000313" key="3">
    <source>
        <dbReference type="EMBL" id="CAL4782426.1"/>
    </source>
</evidence>
<evidence type="ECO:0000313" key="1">
    <source>
        <dbReference type="EMBL" id="CAI3995114.1"/>
    </source>
</evidence>
<dbReference type="EMBL" id="CAMXCT030002035">
    <property type="protein sequence ID" value="CAL4782426.1"/>
    <property type="molecule type" value="Genomic_DNA"/>
</dbReference>
<evidence type="ECO:0000313" key="2">
    <source>
        <dbReference type="EMBL" id="CAL1148489.1"/>
    </source>
</evidence>
<name>A0A9P1CMW5_9DINO</name>
<dbReference type="AlphaFoldDB" id="A0A9P1CMW5"/>
<dbReference type="EMBL" id="CAMXCT010002035">
    <property type="protein sequence ID" value="CAI3995114.1"/>
    <property type="molecule type" value="Genomic_DNA"/>
</dbReference>
<dbReference type="EMBL" id="CAMXCT020002035">
    <property type="protein sequence ID" value="CAL1148489.1"/>
    <property type="molecule type" value="Genomic_DNA"/>
</dbReference>
<protein>
    <submittedName>
        <fullName evidence="3">RecQ-mediated genome instability protein 1</fullName>
    </submittedName>
</protein>
<evidence type="ECO:0000313" key="4">
    <source>
        <dbReference type="Proteomes" id="UP001152797"/>
    </source>
</evidence>
<dbReference type="Proteomes" id="UP001152797">
    <property type="component" value="Unassembled WGS sequence"/>
</dbReference>
<keyword evidence="4" id="KW-1185">Reference proteome</keyword>
<organism evidence="1">
    <name type="scientific">Cladocopium goreaui</name>
    <dbReference type="NCBI Taxonomy" id="2562237"/>
    <lineage>
        <taxon>Eukaryota</taxon>
        <taxon>Sar</taxon>
        <taxon>Alveolata</taxon>
        <taxon>Dinophyceae</taxon>
        <taxon>Suessiales</taxon>
        <taxon>Symbiodiniaceae</taxon>
        <taxon>Cladocopium</taxon>
    </lineage>
</organism>
<gene>
    <name evidence="1" type="ORF">C1SCF055_LOCUS21711</name>
</gene>
<sequence>MYLRRPEQDLVAGVKRKEHGEDLWQMPSKDLKLIEDERIFIERSKLAMRQKGVTDDTVQGVPTWAYKDCSVRDQQKVHGEKT</sequence>
<reference evidence="2" key="2">
    <citation type="submission" date="2024-04" db="EMBL/GenBank/DDBJ databases">
        <authorList>
            <person name="Chen Y."/>
            <person name="Shah S."/>
            <person name="Dougan E. K."/>
            <person name="Thang M."/>
            <person name="Chan C."/>
        </authorList>
    </citation>
    <scope>NUCLEOTIDE SEQUENCE [LARGE SCALE GENOMIC DNA]</scope>
</reference>
<comment type="caution">
    <text evidence="1">The sequence shown here is derived from an EMBL/GenBank/DDBJ whole genome shotgun (WGS) entry which is preliminary data.</text>
</comment>